<dbReference type="SUPFAM" id="SSF50998">
    <property type="entry name" value="Quinoprotein alcohol dehydrogenase-like"/>
    <property type="match status" value="1"/>
</dbReference>
<feature type="domain" description="Gem-associated protein 5 TPR" evidence="6">
    <location>
        <begin position="942"/>
        <end position="1154"/>
    </location>
</feature>
<dbReference type="Pfam" id="PF23774">
    <property type="entry name" value="TPR_GEMI5"/>
    <property type="match status" value="1"/>
</dbReference>
<dbReference type="PROSITE" id="PS00678">
    <property type="entry name" value="WD_REPEATS_1"/>
    <property type="match status" value="1"/>
</dbReference>
<dbReference type="EMBL" id="CADEBC010000369">
    <property type="protein sequence ID" value="CAB3229194.1"/>
    <property type="molecule type" value="Genomic_DNA"/>
</dbReference>
<dbReference type="PANTHER" id="PTHR46362">
    <property type="entry name" value="GEM-ASSOCIATED PROTEIN 5"/>
    <property type="match status" value="1"/>
</dbReference>
<dbReference type="InterPro" id="IPR019775">
    <property type="entry name" value="WD40_repeat_CS"/>
</dbReference>
<dbReference type="InterPro" id="IPR056424">
    <property type="entry name" value="Beta-prop_GEMI5_2nd"/>
</dbReference>
<evidence type="ECO:0000256" key="2">
    <source>
        <dbReference type="ARBA" id="ARBA00022737"/>
    </source>
</evidence>
<feature type="region of interest" description="Disordered" evidence="4">
    <location>
        <begin position="1360"/>
        <end position="1414"/>
    </location>
</feature>
<feature type="compositionally biased region" description="Polar residues" evidence="4">
    <location>
        <begin position="344"/>
        <end position="364"/>
    </location>
</feature>
<dbReference type="InterPro" id="IPR015943">
    <property type="entry name" value="WD40/YVTN_repeat-like_dom_sf"/>
</dbReference>
<dbReference type="InterPro" id="IPR056432">
    <property type="entry name" value="Beta-prop_GEMI5_1st"/>
</dbReference>
<dbReference type="InterPro" id="IPR001680">
    <property type="entry name" value="WD40_rpt"/>
</dbReference>
<dbReference type="SMART" id="SM00320">
    <property type="entry name" value="WD40"/>
    <property type="match status" value="8"/>
</dbReference>
<dbReference type="GO" id="GO:0003730">
    <property type="term" value="F:mRNA 3'-UTR binding"/>
    <property type="evidence" value="ECO:0007669"/>
    <property type="project" value="TreeGrafter"/>
</dbReference>
<reference evidence="8 9" key="1">
    <citation type="submission" date="2020-04" db="EMBL/GenBank/DDBJ databases">
        <authorList>
            <person name="Wallbank WR R."/>
            <person name="Pardo Diaz C."/>
            <person name="Kozak K."/>
            <person name="Martin S."/>
            <person name="Jiggins C."/>
            <person name="Moest M."/>
            <person name="Warren A I."/>
            <person name="Byers J.R.P. K."/>
            <person name="Montejo-Kovacevich G."/>
            <person name="Yen C E."/>
        </authorList>
    </citation>
    <scope>NUCLEOTIDE SEQUENCE [LARGE SCALE GENOMIC DNA]</scope>
</reference>
<sequence length="1414" mass="158392">MDETLFFPSPNWFLVSNFAVSKNRWIVYGGPRKSICVLEPTNEEDNIIAGNQSYRAHVAFKAHNDKIVSVNISPEFPVKKNFVSGAADGSVKLWMLEKVNNTYKFKSHHSHDVHLIEKEEIIGLGYSTESIVITVGGYGNIVKWDLSSNVCKTFQKFLSKFKPTSMSCSPHIALNVAVGTKQGVIFVLDLTGEGEIVYKVRSQDDEITNLSWCPQYDVQVKKTLDAFERSSAASRLEEVKDKTNTLAMNQSGVIKQLPQDSFDGSIVQEDDTFDIYKDHEANEFGHKKYEPENIVVKIKDAKPEEINFLEECLKLKEDILRRQREGDPSLQYLVETMDKAHVANSSTVENSTSSKANASGSGTLKNKKKGFESGVQIYKHLLATIGRLGSVRIWSKSGRMVASCAIPHSNKGSRTKSISWPTLLWATPSSLLLVDGKSQLLECNPLKIDCYNKLECRMLHAEHKRGLYALATDAPRVQKVYDCPEYLDFYKLQDWSIYSVSQDRNIVKFSMYKKKTVAIYNTCGGYVYNVQFCPYDAGRMAVGVGDGAIRVWQSSTILEDEKMYPGLLRSHWQKVQGKVLSIAWHPTKENLLAFGTAESRVGLLDTSGTIEKPARVLHPSLNGGVYSLCWGSDMQLFAVGGDRLVMYNALNPDASPRHVEVVADGQALAVGSVTWAPRGLLCGSHKGAVALLHPSLFHTLALAYVYSKMVYMMEWHPLQISNSNNESTYKNLIAVCSSDKNGKITILKVEDDEDGGKKLAVWKILNGHKLSVLQLVWSPHRDELLLSTSSDTTVRVWDVVAGACISVFAKHGVHTLGAAWLALPRLQHCVVSGAGDYCLRLWDYRRHAPQDLEQVTHETSTKHKKIEKKEKKPQQEEAQKTDLDQQVATELDTVRKVSKKYLLPLIHKQMNPCGLDAVKKVYGMFVDSETTPENNDGSDFVNIFGSVKQINEVLDKEMAYLLEADLLEAWITLSIFRGHIHSTMEFASQRDMLCPYLVNMAPCVSFKYWTEVTQLYIAQIDRLIAKGQDEKLTVARHYGGAIYKKVTMLLSIHDVKGAVAVLNEFKLFKEAYILCRIRYMDSIAEDTLKQWAKYSHLCGNMRIAAICYIALGDLSEAATVLANSSDLETLNLSRNLAKMSGRAIFADYVESKAQIITPKPEKVSTEALLEELPSKIEVLMRDVQAKTMSSKPEKDNTGELSKELPSKIEVLMEDVLAQTILSKKDGTELQSEEFSSKKDRTEELSEQLPSLIEVLMKDLQVQTLSSKPEKDSTEELLKELPSKSAVLMKSQTISSKPEKDSTEELSEELPSKIEVLMKDLQAQTISSKPEKDSTEAILKELPSISKVLMKDLQAQIISSEIKKDSTEELSEESLSQIKDIQSVNSRTENGDDDDDDIGHDFVTLQYEEIPQNDD</sequence>
<keyword evidence="1 3" id="KW-0853">WD repeat</keyword>
<name>A0A8S0Z878_ARCPL</name>
<evidence type="ECO:0000259" key="7">
    <source>
        <dbReference type="Pfam" id="PF23775"/>
    </source>
</evidence>
<keyword evidence="2" id="KW-0677">Repeat</keyword>
<feature type="region of interest" description="Disordered" evidence="4">
    <location>
        <begin position="1288"/>
        <end position="1307"/>
    </location>
</feature>
<organism evidence="8 9">
    <name type="scientific">Arctia plantaginis</name>
    <name type="common">Wood tiger moth</name>
    <name type="synonym">Phalaena plantaginis</name>
    <dbReference type="NCBI Taxonomy" id="874455"/>
    <lineage>
        <taxon>Eukaryota</taxon>
        <taxon>Metazoa</taxon>
        <taxon>Ecdysozoa</taxon>
        <taxon>Arthropoda</taxon>
        <taxon>Hexapoda</taxon>
        <taxon>Insecta</taxon>
        <taxon>Pterygota</taxon>
        <taxon>Neoptera</taxon>
        <taxon>Endopterygota</taxon>
        <taxon>Lepidoptera</taxon>
        <taxon>Glossata</taxon>
        <taxon>Ditrysia</taxon>
        <taxon>Noctuoidea</taxon>
        <taxon>Erebidae</taxon>
        <taxon>Arctiinae</taxon>
        <taxon>Arctia</taxon>
    </lineage>
</organism>
<keyword evidence="9" id="KW-1185">Reference proteome</keyword>
<dbReference type="Pfam" id="PF23775">
    <property type="entry name" value="Beta-prop_RIG_2nd"/>
    <property type="match status" value="1"/>
</dbReference>
<feature type="domain" description="Gem-associated protein 5 second beta-propeller" evidence="7">
    <location>
        <begin position="534"/>
        <end position="833"/>
    </location>
</feature>
<dbReference type="PROSITE" id="PS50082">
    <property type="entry name" value="WD_REPEATS_2"/>
    <property type="match status" value="2"/>
</dbReference>
<dbReference type="InterPro" id="IPR036322">
    <property type="entry name" value="WD40_repeat_dom_sf"/>
</dbReference>
<dbReference type="Proteomes" id="UP000494106">
    <property type="component" value="Unassembled WGS sequence"/>
</dbReference>
<proteinExistence type="predicted"/>
<feature type="compositionally biased region" description="Basic and acidic residues" evidence="4">
    <location>
        <begin position="853"/>
        <end position="883"/>
    </location>
</feature>
<protein>
    <recommendedName>
        <fullName evidence="10">Gem-associated protein 5</fullName>
    </recommendedName>
</protein>
<evidence type="ECO:0000256" key="4">
    <source>
        <dbReference type="SAM" id="MobiDB-lite"/>
    </source>
</evidence>
<dbReference type="PANTHER" id="PTHR46362:SF1">
    <property type="entry name" value="GEM-ASSOCIATED PROTEIN 5"/>
    <property type="match status" value="1"/>
</dbReference>
<feature type="repeat" description="WD" evidence="3">
    <location>
        <begin position="60"/>
        <end position="104"/>
    </location>
</feature>
<dbReference type="OrthoDB" id="7326421at2759"/>
<evidence type="ECO:0000259" key="5">
    <source>
        <dbReference type="Pfam" id="PF23770"/>
    </source>
</evidence>
<accession>A0A8S0Z878</accession>
<dbReference type="GO" id="GO:0000387">
    <property type="term" value="P:spliceosomal snRNP assembly"/>
    <property type="evidence" value="ECO:0007669"/>
    <property type="project" value="TreeGrafter"/>
</dbReference>
<evidence type="ECO:0000313" key="9">
    <source>
        <dbReference type="Proteomes" id="UP000494106"/>
    </source>
</evidence>
<evidence type="ECO:0000259" key="6">
    <source>
        <dbReference type="Pfam" id="PF23774"/>
    </source>
</evidence>
<gene>
    <name evidence="8" type="ORF">APLA_LOCUS3860</name>
</gene>
<dbReference type="Pfam" id="PF23770">
    <property type="entry name" value="Beta-prop_RIG_1st"/>
    <property type="match status" value="1"/>
</dbReference>
<evidence type="ECO:0008006" key="10">
    <source>
        <dbReference type="Google" id="ProtNLM"/>
    </source>
</evidence>
<dbReference type="GO" id="GO:0032797">
    <property type="term" value="C:SMN complex"/>
    <property type="evidence" value="ECO:0007669"/>
    <property type="project" value="TreeGrafter"/>
</dbReference>
<dbReference type="SUPFAM" id="SSF50978">
    <property type="entry name" value="WD40 repeat-like"/>
    <property type="match status" value="1"/>
</dbReference>
<feature type="region of interest" description="Disordered" evidence="4">
    <location>
        <begin position="344"/>
        <end position="365"/>
    </location>
</feature>
<evidence type="ECO:0000256" key="3">
    <source>
        <dbReference type="PROSITE-ProRule" id="PRU00221"/>
    </source>
</evidence>
<feature type="domain" description="Gem-associated protein 5 first beta-propeller" evidence="5">
    <location>
        <begin position="63"/>
        <end position="354"/>
    </location>
</feature>
<evidence type="ECO:0000313" key="8">
    <source>
        <dbReference type="EMBL" id="CAB3229194.1"/>
    </source>
</evidence>
<dbReference type="Gene3D" id="2.130.10.10">
    <property type="entry name" value="YVTN repeat-like/Quinoprotein amine dehydrogenase"/>
    <property type="match status" value="2"/>
</dbReference>
<feature type="repeat" description="WD" evidence="3">
    <location>
        <begin position="765"/>
        <end position="807"/>
    </location>
</feature>
<dbReference type="InterPro" id="IPR052640">
    <property type="entry name" value="Gemin-5"/>
</dbReference>
<dbReference type="InterPro" id="IPR056421">
    <property type="entry name" value="TPR_GEMI5"/>
</dbReference>
<dbReference type="PROSITE" id="PS50294">
    <property type="entry name" value="WD_REPEATS_REGION"/>
    <property type="match status" value="2"/>
</dbReference>
<feature type="region of interest" description="Disordered" evidence="4">
    <location>
        <begin position="853"/>
        <end position="884"/>
    </location>
</feature>
<feature type="compositionally biased region" description="Polar residues" evidence="4">
    <location>
        <begin position="1376"/>
        <end position="1387"/>
    </location>
</feature>
<evidence type="ECO:0000256" key="1">
    <source>
        <dbReference type="ARBA" id="ARBA00022574"/>
    </source>
</evidence>
<dbReference type="InterPro" id="IPR011047">
    <property type="entry name" value="Quinoprotein_ADH-like_sf"/>
</dbReference>
<dbReference type="GO" id="GO:0005634">
    <property type="term" value="C:nucleus"/>
    <property type="evidence" value="ECO:0007669"/>
    <property type="project" value="TreeGrafter"/>
</dbReference>
<comment type="caution">
    <text evidence="8">The sequence shown here is derived from an EMBL/GenBank/DDBJ whole genome shotgun (WGS) entry which is preliminary data.</text>
</comment>